<dbReference type="PANTHER" id="PTHR33463">
    <property type="entry name" value="NB-ARC DOMAIN-CONTAINING PROTEIN-RELATED"/>
    <property type="match status" value="1"/>
</dbReference>
<evidence type="ECO:0000313" key="5">
    <source>
        <dbReference type="Proteomes" id="UP000087766"/>
    </source>
</evidence>
<evidence type="ECO:0000256" key="1">
    <source>
        <dbReference type="ARBA" id="ARBA00022821"/>
    </source>
</evidence>
<organism evidence="5 6">
    <name type="scientific">Vigna radiata var. radiata</name>
    <name type="common">Mung bean</name>
    <name type="synonym">Phaseolus aureus</name>
    <dbReference type="NCBI Taxonomy" id="3916"/>
    <lineage>
        <taxon>Eukaryota</taxon>
        <taxon>Viridiplantae</taxon>
        <taxon>Streptophyta</taxon>
        <taxon>Embryophyta</taxon>
        <taxon>Tracheophyta</taxon>
        <taxon>Spermatophyta</taxon>
        <taxon>Magnoliopsida</taxon>
        <taxon>eudicotyledons</taxon>
        <taxon>Gunneridae</taxon>
        <taxon>Pentapetalae</taxon>
        <taxon>rosids</taxon>
        <taxon>fabids</taxon>
        <taxon>Fabales</taxon>
        <taxon>Fabaceae</taxon>
        <taxon>Papilionoideae</taxon>
        <taxon>50 kb inversion clade</taxon>
        <taxon>NPAAA clade</taxon>
        <taxon>indigoferoid/millettioid clade</taxon>
        <taxon>Phaseoleae</taxon>
        <taxon>Vigna</taxon>
    </lineage>
</organism>
<dbReference type="InterPro" id="IPR050905">
    <property type="entry name" value="Plant_NBS-LRR"/>
</dbReference>
<feature type="region of interest" description="Disordered" evidence="3">
    <location>
        <begin position="454"/>
        <end position="486"/>
    </location>
</feature>
<accession>A0A1S3TAZ4</accession>
<dbReference type="KEGG" id="vra:106753631"/>
<dbReference type="GeneID" id="106753631"/>
<dbReference type="Gene3D" id="3.80.10.10">
    <property type="entry name" value="Ribonuclease Inhibitor"/>
    <property type="match status" value="1"/>
</dbReference>
<name>A0A1S3TAZ4_VIGRR</name>
<dbReference type="OrthoDB" id="1434097at2759"/>
<keyword evidence="5" id="KW-1185">Reference proteome</keyword>
<dbReference type="InterPro" id="IPR032675">
    <property type="entry name" value="LRR_dom_sf"/>
</dbReference>
<feature type="compositionally biased region" description="Polar residues" evidence="3">
    <location>
        <begin position="454"/>
        <end position="465"/>
    </location>
</feature>
<evidence type="ECO:0000256" key="3">
    <source>
        <dbReference type="SAM" id="MobiDB-lite"/>
    </source>
</evidence>
<feature type="domain" description="Disease resistance protein At4g27190-like leucine-rich repeats" evidence="4">
    <location>
        <begin position="6"/>
        <end position="113"/>
    </location>
</feature>
<dbReference type="RefSeq" id="XP_014490941.1">
    <property type="nucleotide sequence ID" value="XM_014635455.1"/>
</dbReference>
<keyword evidence="2" id="KW-0175">Coiled coil</keyword>
<reference evidence="6" key="1">
    <citation type="submission" date="2025-08" db="UniProtKB">
        <authorList>
            <consortium name="RefSeq"/>
        </authorList>
    </citation>
    <scope>IDENTIFICATION</scope>
    <source>
        <tissue evidence="6">Leaf</tissue>
    </source>
</reference>
<dbReference type="AlphaFoldDB" id="A0A1S3TAZ4"/>
<proteinExistence type="predicted"/>
<evidence type="ECO:0000256" key="2">
    <source>
        <dbReference type="SAM" id="Coils"/>
    </source>
</evidence>
<protein>
    <submittedName>
        <fullName evidence="6">Uncharacterized protein LOC106753631 isoform X1</fullName>
    </submittedName>
</protein>
<evidence type="ECO:0000313" key="6">
    <source>
        <dbReference type="RefSeq" id="XP_014490941.1"/>
    </source>
</evidence>
<dbReference type="SUPFAM" id="SSF52058">
    <property type="entry name" value="L domain-like"/>
    <property type="match status" value="1"/>
</dbReference>
<feature type="domain" description="Disease resistance protein At4g27190-like leucine-rich repeats" evidence="4">
    <location>
        <begin position="137"/>
        <end position="234"/>
    </location>
</feature>
<gene>
    <name evidence="6" type="primary">LOC106753631</name>
</gene>
<feature type="coiled-coil region" evidence="2">
    <location>
        <begin position="966"/>
        <end position="993"/>
    </location>
</feature>
<evidence type="ECO:0000259" key="4">
    <source>
        <dbReference type="Pfam" id="PF23247"/>
    </source>
</evidence>
<dbReference type="Pfam" id="PF23247">
    <property type="entry name" value="LRR_RPS2"/>
    <property type="match status" value="3"/>
</dbReference>
<dbReference type="Proteomes" id="UP000087766">
    <property type="component" value="Unplaced"/>
</dbReference>
<keyword evidence="1" id="KW-0611">Plant defense</keyword>
<dbReference type="InterPro" id="IPR057135">
    <property type="entry name" value="At4g27190-like_LRR"/>
</dbReference>
<feature type="domain" description="Disease resistance protein At4g27190-like leucine-rich repeats" evidence="4">
    <location>
        <begin position="249"/>
        <end position="305"/>
    </location>
</feature>
<sequence length="1061" mass="119881">MSIASSLMMLEILTINHCDGLEYIIDTDDEYGKDNMKAIFPNLKTLSVFKCLLLKYMFGQYHVANKDYKEIHIQFSALESLSLHDLPKFVSICSTNTLTVTWPSLKDFVCYSCFYPFYGSVSYLTIITSTEDPKGIINHFLTLQTLHIWSSGFECIFFLNGHGMTEQQVSLRLRYLSLEYLHQMTYIWMGPKNSVTLQHLTTLKIRECGKLEVIFPSCVLRSLPELKLLTISECMELKQIVGCEKGASKDSFTFPNLKKLEIFGCPKLEVIFSKYVLRCLPELNFLQIRKCEKLEQIIEEDKKLSNHISPQPCFPKLEALYVGHCHKLKRLFYGSASNDLPNLHLLIINGAYELEELVGCEQGNCDEIGNTKAELPKLKLLIFMHLSNFHLDTRLSNLKICVVYKCPNLSLTSTTTLGKLIENFPYEEDFKNTVVERWEFEGILRLLNEDSAMSGSSEFTSSQETGDIGNESIEEGPAAEGAKTKSLSNGVEDISIEGGVATHIESGGMDLPALDSKLVEQDDKMNEGKPGIMSSKGIQIEEGLNLVDKQEGIDIVSNNNSDISPASADIRTRLGAYKHFVGLDDAQISLLVEAITSYPHLWNASKKFSDRFQAWRLKILADMLSFLQKESVHSVIPEREKEFDKLCEEAIEVGFESLWVEEMRQRVVARDPKLGEDIVAKRQIDENSKRNLSLLHKCSSGDMVSDSQAVEQGDGPNKDWEVSTSEIQRITTSLTVERPTPSYLYIPIRETPSNPLVDTQQTSEQWLMKQKIPVGEIPKSIVQVVVGQTIAKNTNMAASSILSESGSSQLDSKVTLQSKSHSHSEIKSSQIEPCIAKESEGHHKLIQDIGGNDMIPIVLGKEGEDNIVLKTLVELEKYLKISLKDIVSSETNTLRLFSNLNFLSNLPFKDVNLSDGLKHIIETMHQHFPTILCSFKQRFATIDKLAKLEARQNEVAIKISEAENFNDEAQLKEVVLKEQINRLKEEIKVCETALSSLDEGKNKCIAETIRYKKELENVRKNKSQVVEDQTKVEQELLQMAYKWSVLCSEYELDRMTARNPS</sequence>